<accession>A0ABP7EY04</accession>
<dbReference type="InterPro" id="IPR050638">
    <property type="entry name" value="AA-Vitamin_Transporters"/>
</dbReference>
<feature type="transmembrane region" description="Helical" evidence="6">
    <location>
        <begin position="271"/>
        <end position="289"/>
    </location>
</feature>
<feature type="transmembrane region" description="Helical" evidence="6">
    <location>
        <begin position="171"/>
        <end position="192"/>
    </location>
</feature>
<comment type="caution">
    <text evidence="8">The sequence shown here is derived from an EMBL/GenBank/DDBJ whole genome shotgun (WGS) entry which is preliminary data.</text>
</comment>
<comment type="subcellular location">
    <subcellularLocation>
        <location evidence="1">Membrane</location>
        <topology evidence="1">Multi-pass membrane protein</topology>
    </subcellularLocation>
</comment>
<protein>
    <recommendedName>
        <fullName evidence="7">EamA domain-containing protein</fullName>
    </recommendedName>
</protein>
<dbReference type="InterPro" id="IPR000620">
    <property type="entry name" value="EamA_dom"/>
</dbReference>
<proteinExistence type="inferred from homology"/>
<dbReference type="SUPFAM" id="SSF103481">
    <property type="entry name" value="Multidrug resistance efflux transporter EmrE"/>
    <property type="match status" value="2"/>
</dbReference>
<evidence type="ECO:0000256" key="3">
    <source>
        <dbReference type="ARBA" id="ARBA00022692"/>
    </source>
</evidence>
<gene>
    <name evidence="8" type="ORF">GCM10022239_00450</name>
</gene>
<reference evidence="9" key="1">
    <citation type="journal article" date="2019" name="Int. J. Syst. Evol. Microbiol.">
        <title>The Global Catalogue of Microorganisms (GCM) 10K type strain sequencing project: providing services to taxonomists for standard genome sequencing and annotation.</title>
        <authorList>
            <consortium name="The Broad Institute Genomics Platform"/>
            <consortium name="The Broad Institute Genome Sequencing Center for Infectious Disease"/>
            <person name="Wu L."/>
            <person name="Ma J."/>
        </authorList>
    </citation>
    <scope>NUCLEOTIDE SEQUENCE [LARGE SCALE GENOMIC DNA]</scope>
    <source>
        <strain evidence="9">JCM 16949</strain>
    </source>
</reference>
<evidence type="ECO:0000256" key="5">
    <source>
        <dbReference type="ARBA" id="ARBA00023136"/>
    </source>
</evidence>
<keyword evidence="3 6" id="KW-0812">Transmembrane</keyword>
<sequence>MSDQRPATGWAKTRSAASIGALLAVLTAASYATVNALLRSVAADVDPFAGSLIRQLPLLVLATTALLVLRPPALRPRSPEFIGARFVGLLMAAGVISFLVGNVFLFTGLNWVGLAVATAASQGGIVLGSALVSAVVLREPPTRSQLIGIGIVAIGLATIAIPGFTSIQIDGFAVLGFVLSMCAGVCYMLSNAASRTVQRRPRTFITALALTNLGGVIALLVAVLIRSGGRLGEVYSALSPHQILILLLAGTVNAVALASVTLAVRYTTVTSVSALGSLVIVFGIFVAWIVFHEQIAVAVIVGAAIIILGVLITLRPPATPAGMPVEPVLDADSATIPGADAYTSMKEGTT</sequence>
<dbReference type="Pfam" id="PF00892">
    <property type="entry name" value="EamA"/>
    <property type="match status" value="2"/>
</dbReference>
<feature type="domain" description="EamA" evidence="7">
    <location>
        <begin position="176"/>
        <end position="314"/>
    </location>
</feature>
<evidence type="ECO:0000259" key="7">
    <source>
        <dbReference type="Pfam" id="PF00892"/>
    </source>
</evidence>
<feature type="transmembrane region" description="Helical" evidence="6">
    <location>
        <begin position="111"/>
        <end position="137"/>
    </location>
</feature>
<evidence type="ECO:0000256" key="4">
    <source>
        <dbReference type="ARBA" id="ARBA00022989"/>
    </source>
</evidence>
<feature type="domain" description="EamA" evidence="7">
    <location>
        <begin position="19"/>
        <end position="159"/>
    </location>
</feature>
<feature type="transmembrane region" description="Helical" evidence="6">
    <location>
        <begin position="204"/>
        <end position="225"/>
    </location>
</feature>
<evidence type="ECO:0000256" key="6">
    <source>
        <dbReference type="SAM" id="Phobius"/>
    </source>
</evidence>
<name>A0ABP7EY04_9MICO</name>
<dbReference type="Proteomes" id="UP001501004">
    <property type="component" value="Unassembled WGS sequence"/>
</dbReference>
<dbReference type="PANTHER" id="PTHR32322">
    <property type="entry name" value="INNER MEMBRANE TRANSPORTER"/>
    <property type="match status" value="1"/>
</dbReference>
<organism evidence="8 9">
    <name type="scientific">Leifsonella bigeumensis</name>
    <dbReference type="NCBI Taxonomy" id="433643"/>
    <lineage>
        <taxon>Bacteria</taxon>
        <taxon>Bacillati</taxon>
        <taxon>Actinomycetota</taxon>
        <taxon>Actinomycetes</taxon>
        <taxon>Micrococcales</taxon>
        <taxon>Microbacteriaceae</taxon>
        <taxon>Leifsonella</taxon>
    </lineage>
</organism>
<feature type="transmembrane region" description="Helical" evidence="6">
    <location>
        <begin position="146"/>
        <end position="165"/>
    </location>
</feature>
<keyword evidence="9" id="KW-1185">Reference proteome</keyword>
<evidence type="ECO:0000313" key="8">
    <source>
        <dbReference type="EMBL" id="GAA3727526.1"/>
    </source>
</evidence>
<keyword evidence="5 6" id="KW-0472">Membrane</keyword>
<evidence type="ECO:0000256" key="2">
    <source>
        <dbReference type="ARBA" id="ARBA00007362"/>
    </source>
</evidence>
<dbReference type="EMBL" id="BAABAE010000001">
    <property type="protein sequence ID" value="GAA3727526.1"/>
    <property type="molecule type" value="Genomic_DNA"/>
</dbReference>
<dbReference type="Gene3D" id="1.10.3730.20">
    <property type="match status" value="1"/>
</dbReference>
<feature type="transmembrane region" description="Helical" evidence="6">
    <location>
        <begin position="81"/>
        <end position="105"/>
    </location>
</feature>
<dbReference type="PANTHER" id="PTHR32322:SF2">
    <property type="entry name" value="EAMA DOMAIN-CONTAINING PROTEIN"/>
    <property type="match status" value="1"/>
</dbReference>
<dbReference type="RefSeq" id="WP_344752542.1">
    <property type="nucleotide sequence ID" value="NZ_BAABAE010000001.1"/>
</dbReference>
<comment type="similarity">
    <text evidence="2">Belongs to the EamA transporter family.</text>
</comment>
<feature type="transmembrane region" description="Helical" evidence="6">
    <location>
        <begin position="48"/>
        <end position="69"/>
    </location>
</feature>
<feature type="transmembrane region" description="Helical" evidence="6">
    <location>
        <begin position="245"/>
        <end position="264"/>
    </location>
</feature>
<feature type="transmembrane region" description="Helical" evidence="6">
    <location>
        <begin position="295"/>
        <end position="314"/>
    </location>
</feature>
<keyword evidence="4 6" id="KW-1133">Transmembrane helix</keyword>
<evidence type="ECO:0000256" key="1">
    <source>
        <dbReference type="ARBA" id="ARBA00004141"/>
    </source>
</evidence>
<evidence type="ECO:0000313" key="9">
    <source>
        <dbReference type="Proteomes" id="UP001501004"/>
    </source>
</evidence>
<dbReference type="InterPro" id="IPR037185">
    <property type="entry name" value="EmrE-like"/>
</dbReference>